<protein>
    <submittedName>
        <fullName evidence="3">Efflux RND transporter permease subunit</fullName>
    </submittedName>
</protein>
<dbReference type="Gene3D" id="1.20.1640.10">
    <property type="entry name" value="Multidrug efflux transporter AcrB transmembrane domain"/>
    <property type="match status" value="2"/>
</dbReference>
<feature type="transmembrane region" description="Helical" evidence="2">
    <location>
        <begin position="918"/>
        <end position="945"/>
    </location>
</feature>
<feature type="transmembrane region" description="Helical" evidence="2">
    <location>
        <begin position="458"/>
        <end position="480"/>
    </location>
</feature>
<gene>
    <name evidence="3" type="ORF">HOP12_10770</name>
</gene>
<dbReference type="Proteomes" id="UP000580839">
    <property type="component" value="Unassembled WGS sequence"/>
</dbReference>
<dbReference type="EMBL" id="JABFRW010000135">
    <property type="protein sequence ID" value="NOT34635.1"/>
    <property type="molecule type" value="Genomic_DNA"/>
</dbReference>
<comment type="caution">
    <text evidence="3">The sequence shown here is derived from an EMBL/GenBank/DDBJ whole genome shotgun (WGS) entry which is preliminary data.</text>
</comment>
<dbReference type="Gene3D" id="3.30.70.1430">
    <property type="entry name" value="Multidrug efflux transporter AcrB pore domain"/>
    <property type="match status" value="2"/>
</dbReference>
<dbReference type="Gene3D" id="3.30.2090.10">
    <property type="entry name" value="Multidrug efflux transporter AcrB TolC docking domain, DN and DC subdomains"/>
    <property type="match status" value="2"/>
</dbReference>
<feature type="transmembrane region" description="Helical" evidence="2">
    <location>
        <begin position="336"/>
        <end position="352"/>
    </location>
</feature>
<feature type="transmembrane region" description="Helical" evidence="2">
    <location>
        <begin position="533"/>
        <end position="554"/>
    </location>
</feature>
<feature type="transmembrane region" description="Helical" evidence="2">
    <location>
        <begin position="998"/>
        <end position="1021"/>
    </location>
</feature>
<dbReference type="SUPFAM" id="SSF82866">
    <property type="entry name" value="Multidrug efflux transporter AcrB transmembrane domain"/>
    <property type="match status" value="2"/>
</dbReference>
<reference evidence="3 4" key="1">
    <citation type="submission" date="2020-04" db="EMBL/GenBank/DDBJ databases">
        <title>Metagenomic profiling of ammonia- and methane-oxidizing microorganisms in a Dutch drinking water treatment plant.</title>
        <authorList>
            <person name="Poghosyan L."/>
            <person name="Leucker S."/>
        </authorList>
    </citation>
    <scope>NUCLEOTIDE SEQUENCE [LARGE SCALE GENOMIC DNA]</scope>
    <source>
        <strain evidence="3">S-RSF-IL-03</strain>
    </source>
</reference>
<feature type="transmembrane region" description="Helical" evidence="2">
    <location>
        <begin position="430"/>
        <end position="452"/>
    </location>
</feature>
<proteinExistence type="predicted"/>
<feature type="transmembrane region" description="Helical" evidence="2">
    <location>
        <begin position="12"/>
        <end position="29"/>
    </location>
</feature>
<dbReference type="Pfam" id="PF00873">
    <property type="entry name" value="ACR_tran"/>
    <property type="match status" value="1"/>
</dbReference>
<evidence type="ECO:0000313" key="3">
    <source>
        <dbReference type="EMBL" id="NOT34635.1"/>
    </source>
</evidence>
<dbReference type="GO" id="GO:0005886">
    <property type="term" value="C:plasma membrane"/>
    <property type="evidence" value="ECO:0007669"/>
    <property type="project" value="TreeGrafter"/>
</dbReference>
<sequence>MFLSDLSIKRPVLATMMIVALVTLGVFSYRRLSVDLWPEVEFPFVSISTEYSGASPEAVEREVTKKIEESVNSIEGVKKITSVSNEGFSSIYIEFQLKTKVMDAVADVRSRIDRVRPELPAAIEAPVIDRFDAGATPILTYSLRGAGWTLRDLTTLAEETVSRRLQNVPGVGSVSVVGGVRREVQVLLLPDRMQALQVSPDMVVAAVQRENTDMPAGRVERGSREDLVRVKGRIANPKDFERIVVSVRGGIPVRLGQVARIEDAQEEVRDAAFVNGERAVAIEIRKVSGGNTVEIADGLAERVARLNSELPRGAQLAPIQDNSVWIRNSVEDVQKTLVEGAILTVLIVFIFLNSWRSTVITGLTLPVSVIASFLAFYAFGFTLNTMTLMALSLVIGILIDDAIVVRENIVRHVERGEDHLTAASRGTAEIGFAVIATTLSIVAVFVPVAFMGGIVGKFFYQFGIVVAFAVMVSLFVSFTLDPMLSSKWYDPQAEGHPPTGPVGKLLKRFNDGFHGLGRRYRGVIQWALRHRMVTLGIAALALIGAFVMPAVGLVGGEFMPKSDEERTLVGFETAVGSSIDYTIGRGLEIQKLLDARPEVLRTYLSVGGSQQNGAIHRGQVYVQMKPKHERKLSQQAFETDLRKTLVTLQGVTGRILQLGAVGGSQAPIVLNLNGPDLATLQKISDQALAKVRDVPGLVELKSSLEGRKPEFVIDVDRGLAAEVGLSVGQIGAALRPILSGEKAGDWEDPTGLSHDVRVRLAPEFRSSGDDLARVPIATSQIDPRSGAPVMVPLQQVARLRRDGAPAQIDRQQLERVVTIEGNYQGRPLTDVVKDIQDRLGAMQLPPGYRFDFGGEQADFVETIGFMVESLTLAVVFLYIILASQFGSFLKPLAIMLSLPLSLIGVMMGLALTRGTLNIMSMIGIIMLMGLVTKNAILLVDFVNAARERGQSREEALVDAGEMRLRPIVMTTLAMIFGMLPTALALGSGAEFRAPMAHAVIGGLITSTLLTLVVVPVVYTFLDDLGTRSTALIKRFTSAPAVADATHPHPEHRPTPAAEPHAESANQPVPSPFETL</sequence>
<dbReference type="InterPro" id="IPR027463">
    <property type="entry name" value="AcrB_DN_DC_subdom"/>
</dbReference>
<dbReference type="Gene3D" id="3.30.70.1320">
    <property type="entry name" value="Multidrug efflux transporter AcrB pore domain like"/>
    <property type="match status" value="1"/>
</dbReference>
<dbReference type="SUPFAM" id="SSF82714">
    <property type="entry name" value="Multidrug efflux transporter AcrB TolC docking domain, DN and DC subdomains"/>
    <property type="match status" value="2"/>
</dbReference>
<feature type="transmembrane region" description="Helical" evidence="2">
    <location>
        <begin position="863"/>
        <end position="881"/>
    </location>
</feature>
<accession>A0A849SRH7</accession>
<dbReference type="SUPFAM" id="SSF82693">
    <property type="entry name" value="Multidrug efflux transporter AcrB pore domain, PN1, PN2, PC1 and PC2 subdomains"/>
    <property type="match status" value="3"/>
</dbReference>
<keyword evidence="2" id="KW-0472">Membrane</keyword>
<evidence type="ECO:0000256" key="2">
    <source>
        <dbReference type="SAM" id="Phobius"/>
    </source>
</evidence>
<keyword evidence="2" id="KW-1133">Transmembrane helix</keyword>
<dbReference type="Gene3D" id="3.30.70.1440">
    <property type="entry name" value="Multidrug efflux transporter AcrB pore domain"/>
    <property type="match status" value="1"/>
</dbReference>
<dbReference type="PANTHER" id="PTHR32063:SF0">
    <property type="entry name" value="SWARMING MOTILITY PROTEIN SWRC"/>
    <property type="match status" value="1"/>
</dbReference>
<feature type="transmembrane region" description="Helical" evidence="2">
    <location>
        <begin position="966"/>
        <end position="986"/>
    </location>
</feature>
<dbReference type="PRINTS" id="PR00702">
    <property type="entry name" value="ACRIFLAVINRP"/>
</dbReference>
<feature type="region of interest" description="Disordered" evidence="1">
    <location>
        <begin position="1041"/>
        <end position="1075"/>
    </location>
</feature>
<name>A0A849SRH7_UNCEI</name>
<dbReference type="AlphaFoldDB" id="A0A849SRH7"/>
<evidence type="ECO:0000313" key="4">
    <source>
        <dbReference type="Proteomes" id="UP000580839"/>
    </source>
</evidence>
<dbReference type="InterPro" id="IPR001036">
    <property type="entry name" value="Acrflvin-R"/>
</dbReference>
<feature type="transmembrane region" description="Helical" evidence="2">
    <location>
        <begin position="359"/>
        <end position="379"/>
    </location>
</feature>
<organism evidence="3 4">
    <name type="scientific">Eiseniibacteriota bacterium</name>
    <dbReference type="NCBI Taxonomy" id="2212470"/>
    <lineage>
        <taxon>Bacteria</taxon>
        <taxon>Candidatus Eiseniibacteriota</taxon>
    </lineage>
</organism>
<keyword evidence="2" id="KW-0812">Transmembrane</keyword>
<evidence type="ECO:0000256" key="1">
    <source>
        <dbReference type="SAM" id="MobiDB-lite"/>
    </source>
</evidence>
<feature type="transmembrane region" description="Helical" evidence="2">
    <location>
        <begin position="893"/>
        <end position="912"/>
    </location>
</feature>
<dbReference type="PANTHER" id="PTHR32063">
    <property type="match status" value="1"/>
</dbReference>
<dbReference type="GO" id="GO:0042910">
    <property type="term" value="F:xenobiotic transmembrane transporter activity"/>
    <property type="evidence" value="ECO:0007669"/>
    <property type="project" value="TreeGrafter"/>
</dbReference>